<accession>A0A437PQ00</accession>
<name>A0A437PQ00_9BACT</name>
<feature type="compositionally biased region" description="Basic residues" evidence="1">
    <location>
        <begin position="1517"/>
        <end position="1526"/>
    </location>
</feature>
<keyword evidence="3" id="KW-1185">Reference proteome</keyword>
<reference evidence="2 3" key="1">
    <citation type="submission" date="2019-01" db="EMBL/GenBank/DDBJ databases">
        <authorList>
            <person name="Chen W.-M."/>
        </authorList>
    </citation>
    <scope>NUCLEOTIDE SEQUENCE [LARGE SCALE GENOMIC DNA]</scope>
    <source>
        <strain evidence="2 3">FSY-15</strain>
    </source>
</reference>
<dbReference type="RefSeq" id="WP_127804788.1">
    <property type="nucleotide sequence ID" value="NZ_SACY01000004.1"/>
</dbReference>
<dbReference type="OrthoDB" id="1465441at2"/>
<protein>
    <submittedName>
        <fullName evidence="2">Uncharacterized protein</fullName>
    </submittedName>
</protein>
<dbReference type="EMBL" id="SACY01000004">
    <property type="protein sequence ID" value="RVU24174.1"/>
    <property type="molecule type" value="Genomic_DNA"/>
</dbReference>
<feature type="compositionally biased region" description="Basic and acidic residues" evidence="1">
    <location>
        <begin position="1506"/>
        <end position="1516"/>
    </location>
</feature>
<evidence type="ECO:0000256" key="1">
    <source>
        <dbReference type="SAM" id="MobiDB-lite"/>
    </source>
</evidence>
<organism evidence="2 3">
    <name type="scientific">Sandaracinomonas limnophila</name>
    <dbReference type="NCBI Taxonomy" id="1862386"/>
    <lineage>
        <taxon>Bacteria</taxon>
        <taxon>Pseudomonadati</taxon>
        <taxon>Bacteroidota</taxon>
        <taxon>Cytophagia</taxon>
        <taxon>Cytophagales</taxon>
        <taxon>Flectobacillaceae</taxon>
        <taxon>Sandaracinomonas</taxon>
    </lineage>
</organism>
<sequence>MYFYPNSPIAFQMPIIKRILFGVFFIFCAISTSAQVFSTPDKFPQEVKNWIMESRFRDAFLVGDRWLAFHKNPKISSEELAEYDQILKNMPSKGFKSGELAYFFVRSFIQFENSEKSRKGFIQVWNKLLEAKDPKTALEFAKQVESWQYNNFFTDLGSVGLGIKGDIVFSWASIDPDSTTDNKPKSQSGPLISFNAPEITFTSQKDTLRLNADMFYWDIKNRFGKGINTLIAGEKMGIPAGQWQVGNFSILPKSGQILSKTSIWKEKDLAIKGEGFIQIKKKAGQKYFSFDFKAEEDLPKALVSQFWKANGRLWISNEKRGLLGDLHHKAKLEIFQKDSLMARALADVLWILPDESVQIPEGIFSSYISSKDSISHERVKMNWQAKSETFHVQKLPGLAAEKLFFEDSFHQLRLSADLAILSPPLHRIDFFRVAAKGEVPAWVESYDFFEPNRLRNTLGVLTYDPLRILYNYFKEKKISSAYLGDIAYKFNKQEADLKSGFYQFRQAGFITIENPGDLLSFTRAGLHYAQVVYEKKDFDQFFVASDGEIVGRAPNMSINLQNKQLAVNGVNEIMVSDSLHAAFRPQNKQLVFTKGRDFDLDGEVKIGNYRFRGPDFRFDFSKFTINFDKIDSITFFPLKKDGSLSNKEVGSELKYESGSILLSPPNNKSGRIANKAFPKLIIPKGVTAYFNEDWRANGVYSTKNYFQVPSIQLDSLLNKEITFEGAFISDGIFPPLKTNLEYMEDLSLGFQYRSKLSLDIYAKKGKFQNTGKLAMEKSGLHGPGQLQLLGISSDSKDVFFYPDSLNSKGISGKITSIAPYNYLPQASFLSHNLYWEKSTDSLIIQPIKNNFKLYNNVAELNGTLKIHQKNVFGQGELIQQEGYFISDSFEFYANNWKTSNAKLRIGKNLKQFKPAIYSPEIAAESDLKQKKINFRAPKNSSDEAQIVFPFIGYQSNGLEATWDIENRHFKLSNKKGFVLSAWESDSTQISDSLSISNLQGSSTGKGTITAKSADYDLKLEFLQLGGVENVSIGPSLIYPFKGQFGIQKDRKFKPFQNAKAVLDAKNERHILNNLQVIDANENYFRGEGDYLLPRSSGDSILIRFKQFEFVPGAKSTDESFVKAEAHFGEKNNLSITPHQWFKGDVLLESNKEFIQFKGFVRPNLGLSGLRTGWIPFEPKPGEAPKLQLNESLNDENGRPVTAGIFINEQNKLYPTFLGPQSDDQDPIVFSAEGSVTEEKDRFVIEGKQSKTELLFKERQFNAYGPIHFFEGNKLLKAAGNLVMSTDTLLPRLNTWLSLQFPFAPELLKNMGEKIVKHFLDEGPSENSSDEPEQRDDYLRRAQLILDQKIPEATMLKMDKDHVPLHLVNPEFGKTINFSRVDWSWLPNTSAFYSSGPISIVNVGNVDINSQIKGFMEVIKKPNKEEFYGYWEISEDLWYFFAYFEGELGVYSSDNAFLGVVRDLVKNGKKDKGQIRIVEAAADEKDAFLKRFTSYYRKVTPSQKTKKQVEKPKETPKPKTKSKQGGF</sequence>
<gene>
    <name evidence="2" type="ORF">EOJ36_09630</name>
</gene>
<dbReference type="Proteomes" id="UP000282832">
    <property type="component" value="Unassembled WGS sequence"/>
</dbReference>
<feature type="region of interest" description="Disordered" evidence="1">
    <location>
        <begin position="1500"/>
        <end position="1526"/>
    </location>
</feature>
<evidence type="ECO:0000313" key="3">
    <source>
        <dbReference type="Proteomes" id="UP000282832"/>
    </source>
</evidence>
<comment type="caution">
    <text evidence="2">The sequence shown here is derived from an EMBL/GenBank/DDBJ whole genome shotgun (WGS) entry which is preliminary data.</text>
</comment>
<evidence type="ECO:0000313" key="2">
    <source>
        <dbReference type="EMBL" id="RVU24174.1"/>
    </source>
</evidence>
<proteinExistence type="predicted"/>